<sequence length="102" mass="11189">FLKYKLVLVKKNFKMSRLVFTIGVLAILCFTQTEAQEPNTCENYVFDSYTYQECLDLGGQCVAFGEFCPDPVGDYDLGDCCTDASGNPIAEGSTTQGCCVPQ</sequence>
<protein>
    <submittedName>
        <fullName evidence="1">Uncharacterized protein</fullName>
    </submittedName>
</protein>
<name>A0A8J1TUB9_OWEFU</name>
<organism evidence="1 2">
    <name type="scientific">Owenia fusiformis</name>
    <name type="common">Polychaete worm</name>
    <dbReference type="NCBI Taxonomy" id="6347"/>
    <lineage>
        <taxon>Eukaryota</taxon>
        <taxon>Metazoa</taxon>
        <taxon>Spiralia</taxon>
        <taxon>Lophotrochozoa</taxon>
        <taxon>Annelida</taxon>
        <taxon>Polychaeta</taxon>
        <taxon>Sedentaria</taxon>
        <taxon>Canalipalpata</taxon>
        <taxon>Sabellida</taxon>
        <taxon>Oweniida</taxon>
        <taxon>Oweniidae</taxon>
        <taxon>Owenia</taxon>
    </lineage>
</organism>
<comment type="caution">
    <text evidence="1">The sequence shown here is derived from an EMBL/GenBank/DDBJ whole genome shotgun (WGS) entry which is preliminary data.</text>
</comment>
<proteinExistence type="predicted"/>
<dbReference type="AlphaFoldDB" id="A0A8J1TUB9"/>
<dbReference type="EMBL" id="CAIIXF020000003">
    <property type="protein sequence ID" value="CAH1779257.1"/>
    <property type="molecule type" value="Genomic_DNA"/>
</dbReference>
<reference evidence="1" key="1">
    <citation type="submission" date="2022-03" db="EMBL/GenBank/DDBJ databases">
        <authorList>
            <person name="Martin C."/>
        </authorList>
    </citation>
    <scope>NUCLEOTIDE SEQUENCE</scope>
</reference>
<feature type="non-terminal residue" evidence="1">
    <location>
        <position position="1"/>
    </location>
</feature>
<keyword evidence="2" id="KW-1185">Reference proteome</keyword>
<gene>
    <name evidence="1" type="ORF">OFUS_LOCUS6085</name>
</gene>
<evidence type="ECO:0000313" key="1">
    <source>
        <dbReference type="EMBL" id="CAH1779257.1"/>
    </source>
</evidence>
<accession>A0A8J1TUB9</accession>
<evidence type="ECO:0000313" key="2">
    <source>
        <dbReference type="Proteomes" id="UP000749559"/>
    </source>
</evidence>
<dbReference type="Proteomes" id="UP000749559">
    <property type="component" value="Unassembled WGS sequence"/>
</dbReference>